<reference evidence="6" key="1">
    <citation type="submission" date="2013-12" db="EMBL/GenBank/DDBJ databases">
        <authorList>
            <person name="Genoscope - CEA"/>
        </authorList>
    </citation>
    <scope>NUCLEOTIDE SEQUENCE</scope>
    <source>
        <strain evidence="6">CBS 1993</strain>
    </source>
</reference>
<organism evidence="6 7">
    <name type="scientific">Kuraishia capsulata CBS 1993</name>
    <dbReference type="NCBI Taxonomy" id="1382522"/>
    <lineage>
        <taxon>Eukaryota</taxon>
        <taxon>Fungi</taxon>
        <taxon>Dikarya</taxon>
        <taxon>Ascomycota</taxon>
        <taxon>Saccharomycotina</taxon>
        <taxon>Pichiomycetes</taxon>
        <taxon>Pichiales</taxon>
        <taxon>Pichiaceae</taxon>
        <taxon>Kuraishia</taxon>
    </lineage>
</organism>
<keyword evidence="2" id="KW-0479">Metal-binding</keyword>
<feature type="domain" description="DHHA2" evidence="5">
    <location>
        <begin position="228"/>
        <end position="375"/>
    </location>
</feature>
<dbReference type="PANTHER" id="PTHR12112">
    <property type="entry name" value="BNIP - RELATED"/>
    <property type="match status" value="1"/>
</dbReference>
<dbReference type="InterPro" id="IPR038763">
    <property type="entry name" value="DHH_sf"/>
</dbReference>
<dbReference type="InterPro" id="IPR004097">
    <property type="entry name" value="DHHA2"/>
</dbReference>
<dbReference type="Gene3D" id="3.10.310.20">
    <property type="entry name" value="DHHA2 domain"/>
    <property type="match status" value="1"/>
</dbReference>
<dbReference type="PANTHER" id="PTHR12112:SF39">
    <property type="entry name" value="EG:152A3.5 PROTEIN (FBGN0003116_PN PROTEIN)"/>
    <property type="match status" value="1"/>
</dbReference>
<dbReference type="Pfam" id="PF02833">
    <property type="entry name" value="DHHA2"/>
    <property type="match status" value="1"/>
</dbReference>
<dbReference type="SUPFAM" id="SSF64182">
    <property type="entry name" value="DHH phosphoesterases"/>
    <property type="match status" value="1"/>
</dbReference>
<proteinExistence type="predicted"/>
<name>W6MTC2_9ASCO</name>
<dbReference type="RefSeq" id="XP_022461964.1">
    <property type="nucleotide sequence ID" value="XM_022604562.1"/>
</dbReference>
<evidence type="ECO:0000313" key="7">
    <source>
        <dbReference type="Proteomes" id="UP000019384"/>
    </source>
</evidence>
<keyword evidence="3" id="KW-0378">Hydrolase</keyword>
<dbReference type="InterPro" id="IPR001667">
    <property type="entry name" value="DDH_dom"/>
</dbReference>
<dbReference type="GO" id="GO:0005759">
    <property type="term" value="C:mitochondrial matrix"/>
    <property type="evidence" value="ECO:0007669"/>
    <property type="project" value="EnsemblFungi"/>
</dbReference>
<evidence type="ECO:0000256" key="1">
    <source>
        <dbReference type="ARBA" id="ARBA00001936"/>
    </source>
</evidence>
<dbReference type="GO" id="GO:0006798">
    <property type="term" value="P:polyphosphate catabolic process"/>
    <property type="evidence" value="ECO:0007669"/>
    <property type="project" value="EnsemblFungi"/>
</dbReference>
<dbReference type="Pfam" id="PF01368">
    <property type="entry name" value="DHH"/>
    <property type="match status" value="1"/>
</dbReference>
<evidence type="ECO:0000259" key="5">
    <source>
        <dbReference type="SMART" id="SM01131"/>
    </source>
</evidence>
<dbReference type="InterPro" id="IPR038222">
    <property type="entry name" value="DHHA2_dom_sf"/>
</dbReference>
<dbReference type="GO" id="GO:0004309">
    <property type="term" value="F:exopolyphosphatase activity"/>
    <property type="evidence" value="ECO:0007669"/>
    <property type="project" value="EnsemblFungi"/>
</dbReference>
<dbReference type="GO" id="GO:0046872">
    <property type="term" value="F:metal ion binding"/>
    <property type="evidence" value="ECO:0007669"/>
    <property type="project" value="UniProtKB-KW"/>
</dbReference>
<dbReference type="Proteomes" id="UP000019384">
    <property type="component" value="Unassembled WGS sequence"/>
</dbReference>
<comment type="cofactor">
    <cofactor evidence="1">
        <name>Mn(2+)</name>
        <dbReference type="ChEBI" id="CHEBI:29035"/>
    </cofactor>
</comment>
<keyword evidence="4" id="KW-0464">Manganese</keyword>
<evidence type="ECO:0000256" key="3">
    <source>
        <dbReference type="ARBA" id="ARBA00022801"/>
    </source>
</evidence>
<dbReference type="EMBL" id="HG793131">
    <property type="protein sequence ID" value="CDK29984.1"/>
    <property type="molecule type" value="Genomic_DNA"/>
</dbReference>
<dbReference type="STRING" id="1382522.W6MTC2"/>
<dbReference type="SMART" id="SM01131">
    <property type="entry name" value="DHHA2"/>
    <property type="match status" value="1"/>
</dbReference>
<evidence type="ECO:0000256" key="4">
    <source>
        <dbReference type="ARBA" id="ARBA00023211"/>
    </source>
</evidence>
<gene>
    <name evidence="6" type="ORF">KUCA_T00005979001</name>
</gene>
<dbReference type="HOGENOM" id="CLU_019358_1_0_1"/>
<accession>W6MTC2</accession>
<protein>
    <recommendedName>
        <fullName evidence="5">DHHA2 domain-containing protein</fullName>
    </recommendedName>
</protein>
<dbReference type="AlphaFoldDB" id="W6MTC2"/>
<evidence type="ECO:0000313" key="6">
    <source>
        <dbReference type="EMBL" id="CDK29984.1"/>
    </source>
</evidence>
<dbReference type="Gene3D" id="3.90.1640.10">
    <property type="entry name" value="inorganic pyrophosphatase (n-terminal core)"/>
    <property type="match status" value="1"/>
</dbReference>
<evidence type="ECO:0000256" key="2">
    <source>
        <dbReference type="ARBA" id="ARBA00022723"/>
    </source>
</evidence>
<sequence>MTLVVKYLAGIKELIRSYPKGGKFTLVSGNQSADLDSVISAISYAFLASQHEEFGKKSSYIPLVNIPRDDLTLRRDIEFVLKRANIEPKKLIFTDDIDEKFMSNYSIDIVLLDHNNPQGPVLKELISNRGCTVTAIIDHHADEGLFLNANPRVVKTCGSCSSLVLNYWRTQFSSDLVQELFHELKGLITAPILVDTANLTHRVEDPDVAAIDFIKTLGLEGAILGNYFGEISTAKSDVAGLSVRDILRKDYKEYEIGTKSLGNVRVGISSAVKPFTWFVREYGSEELAKGVDSWRKERCLQIHMTMSSFVDETDAFHRELEFFSHDEDLVGKLKSALTEKFDLKPFKKEQLLDVYSQLDLTASRKQVAPAVQEILEAL</sequence>
<reference evidence="6" key="2">
    <citation type="submission" date="2014-02" db="EMBL/GenBank/DDBJ databases">
        <title>Complete DNA sequence of /Kuraishia capsulata/ illustrates novel genomic features among budding yeasts (/Saccharomycotina/).</title>
        <authorList>
            <person name="Morales L."/>
            <person name="Noel B."/>
            <person name="Porcel B."/>
            <person name="Marcet-Houben M."/>
            <person name="Hullo M-F."/>
            <person name="Sacerdot C."/>
            <person name="Tekaia F."/>
            <person name="Leh-Louis V."/>
            <person name="Despons L."/>
            <person name="Khanna V."/>
            <person name="Aury J-M."/>
            <person name="Barbe V."/>
            <person name="Couloux A."/>
            <person name="Labadie K."/>
            <person name="Pelletier E."/>
            <person name="Souciet J-L."/>
            <person name="Boekhout T."/>
            <person name="Gabaldon T."/>
            <person name="Wincker P."/>
            <person name="Dujon B."/>
        </authorList>
    </citation>
    <scope>NUCLEOTIDE SEQUENCE</scope>
    <source>
        <strain evidence="6">CBS 1993</strain>
    </source>
</reference>
<dbReference type="OrthoDB" id="374045at2759"/>
<keyword evidence="7" id="KW-1185">Reference proteome</keyword>
<dbReference type="GeneID" id="34523352"/>